<keyword evidence="3" id="KW-1185">Reference proteome</keyword>
<evidence type="ECO:0000256" key="1">
    <source>
        <dbReference type="SAM" id="SignalP"/>
    </source>
</evidence>
<keyword evidence="1" id="KW-0732">Signal</keyword>
<dbReference type="EMBL" id="VXIS01000016">
    <property type="protein sequence ID" value="KAA8913222.1"/>
    <property type="molecule type" value="Genomic_DNA"/>
</dbReference>
<protein>
    <recommendedName>
        <fullName evidence="4">Secreted protein</fullName>
    </recommendedName>
</protein>
<feature type="chain" id="PRO_5023869097" description="Secreted protein" evidence="1">
    <location>
        <begin position="19"/>
        <end position="71"/>
    </location>
</feature>
<name>A0A5J5F8H9_9PEZI</name>
<reference evidence="2 3" key="1">
    <citation type="submission" date="2019-09" db="EMBL/GenBank/DDBJ databases">
        <title>Draft genome of the ectomycorrhizal ascomycete Sphaerosporella brunnea.</title>
        <authorList>
            <consortium name="DOE Joint Genome Institute"/>
            <person name="Benucci G.M."/>
            <person name="Marozzi G."/>
            <person name="Antonielli L."/>
            <person name="Sanchez S."/>
            <person name="Marco P."/>
            <person name="Wang X."/>
            <person name="Falini L.B."/>
            <person name="Barry K."/>
            <person name="Haridas S."/>
            <person name="Lipzen A."/>
            <person name="Labutti K."/>
            <person name="Grigoriev I.V."/>
            <person name="Murat C."/>
            <person name="Martin F."/>
            <person name="Albertini E."/>
            <person name="Donnini D."/>
            <person name="Bonito G."/>
        </authorList>
    </citation>
    <scope>NUCLEOTIDE SEQUENCE [LARGE SCALE GENOMIC DNA]</scope>
    <source>
        <strain evidence="2 3">Sb_GMNB300</strain>
    </source>
</reference>
<evidence type="ECO:0008006" key="4">
    <source>
        <dbReference type="Google" id="ProtNLM"/>
    </source>
</evidence>
<sequence length="71" mass="7900">MLLLQLLLLLLSTTAVHTAILFMCGCQSIWVSRVRLNESPKAERALYSPRHSLGQELSLGSKHSKEGCICF</sequence>
<dbReference type="AlphaFoldDB" id="A0A5J5F8H9"/>
<organism evidence="2 3">
    <name type="scientific">Sphaerosporella brunnea</name>
    <dbReference type="NCBI Taxonomy" id="1250544"/>
    <lineage>
        <taxon>Eukaryota</taxon>
        <taxon>Fungi</taxon>
        <taxon>Dikarya</taxon>
        <taxon>Ascomycota</taxon>
        <taxon>Pezizomycotina</taxon>
        <taxon>Pezizomycetes</taxon>
        <taxon>Pezizales</taxon>
        <taxon>Pyronemataceae</taxon>
        <taxon>Sphaerosporella</taxon>
    </lineage>
</organism>
<comment type="caution">
    <text evidence="2">The sequence shown here is derived from an EMBL/GenBank/DDBJ whole genome shotgun (WGS) entry which is preliminary data.</text>
</comment>
<proteinExistence type="predicted"/>
<evidence type="ECO:0000313" key="2">
    <source>
        <dbReference type="EMBL" id="KAA8913222.1"/>
    </source>
</evidence>
<feature type="signal peptide" evidence="1">
    <location>
        <begin position="1"/>
        <end position="18"/>
    </location>
</feature>
<dbReference type="Proteomes" id="UP000326924">
    <property type="component" value="Unassembled WGS sequence"/>
</dbReference>
<dbReference type="InParanoid" id="A0A5J5F8H9"/>
<evidence type="ECO:0000313" key="3">
    <source>
        <dbReference type="Proteomes" id="UP000326924"/>
    </source>
</evidence>
<gene>
    <name evidence="2" type="ORF">FN846DRAFT_153485</name>
</gene>
<accession>A0A5J5F8H9</accession>